<dbReference type="EMBL" id="CP155618">
    <property type="protein sequence ID" value="XBL12559.1"/>
    <property type="molecule type" value="Genomic_DNA"/>
</dbReference>
<dbReference type="RefSeq" id="WP_308991010.1">
    <property type="nucleotide sequence ID" value="NZ_CP155618.1"/>
</dbReference>
<protein>
    <submittedName>
        <fullName evidence="1">Uncharacterized protein</fullName>
    </submittedName>
</protein>
<keyword evidence="2" id="KW-1185">Reference proteome</keyword>
<organism evidence="1 2">
    <name type="scientific">Mariniflexile litorale</name>
    <dbReference type="NCBI Taxonomy" id="3045158"/>
    <lineage>
        <taxon>Bacteria</taxon>
        <taxon>Pseudomonadati</taxon>
        <taxon>Bacteroidota</taxon>
        <taxon>Flavobacteriia</taxon>
        <taxon>Flavobacteriales</taxon>
        <taxon>Flavobacteriaceae</taxon>
        <taxon>Mariniflexile</taxon>
    </lineage>
</organism>
<dbReference type="KEGG" id="mlil:QLS71_009425"/>
<dbReference type="AlphaFoldDB" id="A0AAU7EAB6"/>
<evidence type="ECO:0000313" key="1">
    <source>
        <dbReference type="EMBL" id="XBL12559.1"/>
    </source>
</evidence>
<accession>A0AAU7EAB6</accession>
<proteinExistence type="predicted"/>
<name>A0AAU7EAB6_9FLAO</name>
<reference evidence="1" key="1">
    <citation type="submission" date="2024-04" db="EMBL/GenBank/DDBJ databases">
        <title>Mariniflexile litorale, isolated from the shallow sediments of the Sea of Japan.</title>
        <authorList>
            <person name="Romanenko L."/>
            <person name="Isaeva M."/>
        </authorList>
    </citation>
    <scope>NUCLEOTIDE SEQUENCE [LARGE SCALE GENOMIC DNA]</scope>
    <source>
        <strain evidence="1">KMM 9835</strain>
    </source>
</reference>
<dbReference type="Gene3D" id="2.60.120.260">
    <property type="entry name" value="Galactose-binding domain-like"/>
    <property type="match status" value="1"/>
</dbReference>
<sequence>MKKTKLPKFGTGDFEVWLSNKMQVRYTEREAFFLHFRKKDSHYVLVKLRKKDSFDLSKGN</sequence>
<dbReference type="Proteomes" id="UP001224325">
    <property type="component" value="Chromosome"/>
</dbReference>
<evidence type="ECO:0000313" key="2">
    <source>
        <dbReference type="Proteomes" id="UP001224325"/>
    </source>
</evidence>
<gene>
    <name evidence="1" type="ORF">QLS71_009425</name>
</gene>